<evidence type="ECO:0000256" key="2">
    <source>
        <dbReference type="ARBA" id="ARBA00023180"/>
    </source>
</evidence>
<keyword evidence="2" id="KW-0325">Glycoprotein</keyword>
<name>A0ABT3PYY8_9BACT</name>
<dbReference type="PANTHER" id="PTHR10605">
    <property type="entry name" value="HEPARAN SULFATE SULFOTRANSFERASE"/>
    <property type="match status" value="1"/>
</dbReference>
<dbReference type="InterPro" id="IPR000863">
    <property type="entry name" value="Sulfotransferase_dom"/>
</dbReference>
<dbReference type="Gene3D" id="3.40.50.300">
    <property type="entry name" value="P-loop containing nucleotide triphosphate hydrolases"/>
    <property type="match status" value="1"/>
</dbReference>
<dbReference type="Pfam" id="PF00685">
    <property type="entry name" value="Sulfotransfer_1"/>
    <property type="match status" value="1"/>
</dbReference>
<gene>
    <name evidence="4" type="ORF">LQ318_09180</name>
</gene>
<dbReference type="EMBL" id="JAJNDC010000002">
    <property type="protein sequence ID" value="MCW9713074.1"/>
    <property type="molecule type" value="Genomic_DNA"/>
</dbReference>
<keyword evidence="1" id="KW-0808">Transferase</keyword>
<protein>
    <submittedName>
        <fullName evidence="4">Sulfotransferase domain-containing protein</fullName>
    </submittedName>
</protein>
<dbReference type="PANTHER" id="PTHR10605:SF56">
    <property type="entry name" value="BIFUNCTIONAL HEPARAN SULFATE N-DEACETYLASE_N-SULFOTRANSFERASE"/>
    <property type="match status" value="1"/>
</dbReference>
<keyword evidence="5" id="KW-1185">Reference proteome</keyword>
<dbReference type="Proteomes" id="UP001207337">
    <property type="component" value="Unassembled WGS sequence"/>
</dbReference>
<feature type="domain" description="Sulfotransferase" evidence="3">
    <location>
        <begin position="6"/>
        <end position="178"/>
    </location>
</feature>
<evidence type="ECO:0000259" key="3">
    <source>
        <dbReference type="Pfam" id="PF00685"/>
    </source>
</evidence>
<evidence type="ECO:0000313" key="5">
    <source>
        <dbReference type="Proteomes" id="UP001207337"/>
    </source>
</evidence>
<accession>A0ABT3PYY8</accession>
<sequence>MSQSIDFVFIGPQRTGTTWVYKQLKKHQELCFPKNVKETMFFDQHYEKGLEWYYWHFRHKSDKQLLGEIAPTYFDEEKVPERIHSVNVDCKIFITLRNPISRAQSLFHHHLRKGRVDRDFSSSIEDIPRIISAGKYSKHIPRWMNQFGKNDVHVLLLDDIKNEPKDTLRKITNLLDIPTISLDNGIDNKVNPATMPENITIAKYGAILATFLRSKRLHKVVEFGKRLGLKSIFSGREDELPELSEDNKQELLDYYKEDIQFVENLTGRDLGHWYDLI</sequence>
<dbReference type="RefSeq" id="WP_265789528.1">
    <property type="nucleotide sequence ID" value="NZ_BAABRS010000002.1"/>
</dbReference>
<proteinExistence type="predicted"/>
<dbReference type="InterPro" id="IPR037359">
    <property type="entry name" value="NST/OST"/>
</dbReference>
<organism evidence="4 5">
    <name type="scientific">Fodinibius salicampi</name>
    <dbReference type="NCBI Taxonomy" id="1920655"/>
    <lineage>
        <taxon>Bacteria</taxon>
        <taxon>Pseudomonadati</taxon>
        <taxon>Balneolota</taxon>
        <taxon>Balneolia</taxon>
        <taxon>Balneolales</taxon>
        <taxon>Balneolaceae</taxon>
        <taxon>Fodinibius</taxon>
    </lineage>
</organism>
<reference evidence="4 5" key="1">
    <citation type="submission" date="2021-11" db="EMBL/GenBank/DDBJ databases">
        <title>Aliifidinibius sp. nov., a new bacterium isolated from saline soil.</title>
        <authorList>
            <person name="Galisteo C."/>
            <person name="De La Haba R."/>
            <person name="Sanchez-Porro C."/>
            <person name="Ventosa A."/>
        </authorList>
    </citation>
    <scope>NUCLEOTIDE SEQUENCE [LARGE SCALE GENOMIC DNA]</scope>
    <source>
        <strain evidence="4 5">KACC 190600</strain>
    </source>
</reference>
<dbReference type="InterPro" id="IPR027417">
    <property type="entry name" value="P-loop_NTPase"/>
</dbReference>
<comment type="caution">
    <text evidence="4">The sequence shown here is derived from an EMBL/GenBank/DDBJ whole genome shotgun (WGS) entry which is preliminary data.</text>
</comment>
<evidence type="ECO:0000313" key="4">
    <source>
        <dbReference type="EMBL" id="MCW9713074.1"/>
    </source>
</evidence>
<dbReference type="SUPFAM" id="SSF52540">
    <property type="entry name" value="P-loop containing nucleoside triphosphate hydrolases"/>
    <property type="match status" value="1"/>
</dbReference>
<evidence type="ECO:0000256" key="1">
    <source>
        <dbReference type="ARBA" id="ARBA00022679"/>
    </source>
</evidence>